<protein>
    <submittedName>
        <fullName evidence="2">Uncharacterized protein</fullName>
    </submittedName>
</protein>
<reference evidence="2 3" key="1">
    <citation type="submission" date="2019-03" db="EMBL/GenBank/DDBJ databases">
        <title>First draft genome of Liparis tanakae, snailfish: a comprehensive survey of snailfish specific genes.</title>
        <authorList>
            <person name="Kim W."/>
            <person name="Song I."/>
            <person name="Jeong J.-H."/>
            <person name="Kim D."/>
            <person name="Kim S."/>
            <person name="Ryu S."/>
            <person name="Song J.Y."/>
            <person name="Lee S.K."/>
        </authorList>
    </citation>
    <scope>NUCLEOTIDE SEQUENCE [LARGE SCALE GENOMIC DNA]</scope>
    <source>
        <tissue evidence="2">Muscle</tissue>
    </source>
</reference>
<proteinExistence type="predicted"/>
<sequence>MGASGAAHTVSVSGSPGAAVAAALQRDASTAADRPNDARATPPSGRKPPDWSFRLNGRPRRTTSRPAPPGSVRWSTAFSSLCRLTSSPPLRS</sequence>
<evidence type="ECO:0000256" key="1">
    <source>
        <dbReference type="SAM" id="MobiDB-lite"/>
    </source>
</evidence>
<dbReference type="AlphaFoldDB" id="A0A4Z2GK74"/>
<feature type="compositionally biased region" description="Low complexity" evidence="1">
    <location>
        <begin position="10"/>
        <end position="23"/>
    </location>
</feature>
<accession>A0A4Z2GK74</accession>
<evidence type="ECO:0000313" key="2">
    <source>
        <dbReference type="EMBL" id="TNN53907.1"/>
    </source>
</evidence>
<name>A0A4Z2GK74_9TELE</name>
<keyword evidence="3" id="KW-1185">Reference proteome</keyword>
<feature type="region of interest" description="Disordered" evidence="1">
    <location>
        <begin position="1"/>
        <end position="78"/>
    </location>
</feature>
<comment type="caution">
    <text evidence="2">The sequence shown here is derived from an EMBL/GenBank/DDBJ whole genome shotgun (WGS) entry which is preliminary data.</text>
</comment>
<dbReference type="Proteomes" id="UP000314294">
    <property type="component" value="Unassembled WGS sequence"/>
</dbReference>
<evidence type="ECO:0000313" key="3">
    <source>
        <dbReference type="Proteomes" id="UP000314294"/>
    </source>
</evidence>
<organism evidence="2 3">
    <name type="scientific">Liparis tanakae</name>
    <name type="common">Tanaka's snailfish</name>
    <dbReference type="NCBI Taxonomy" id="230148"/>
    <lineage>
        <taxon>Eukaryota</taxon>
        <taxon>Metazoa</taxon>
        <taxon>Chordata</taxon>
        <taxon>Craniata</taxon>
        <taxon>Vertebrata</taxon>
        <taxon>Euteleostomi</taxon>
        <taxon>Actinopterygii</taxon>
        <taxon>Neopterygii</taxon>
        <taxon>Teleostei</taxon>
        <taxon>Neoteleostei</taxon>
        <taxon>Acanthomorphata</taxon>
        <taxon>Eupercaria</taxon>
        <taxon>Perciformes</taxon>
        <taxon>Cottioidei</taxon>
        <taxon>Cottales</taxon>
        <taxon>Liparidae</taxon>
        <taxon>Liparis</taxon>
    </lineage>
</organism>
<gene>
    <name evidence="2" type="ORF">EYF80_035884</name>
</gene>
<dbReference type="EMBL" id="SRLO01000502">
    <property type="protein sequence ID" value="TNN53907.1"/>
    <property type="molecule type" value="Genomic_DNA"/>
</dbReference>